<proteinExistence type="predicted"/>
<dbReference type="InterPro" id="IPR006953">
    <property type="entry name" value="Vesicle_Uso1_P115_head"/>
</dbReference>
<dbReference type="Pfam" id="PF04871">
    <property type="entry name" value="Uso1_p115_C"/>
    <property type="match status" value="1"/>
</dbReference>
<feature type="domain" description="Vesicle tethering protein Uso1/P115-like head" evidence="5">
    <location>
        <begin position="78"/>
        <end position="393"/>
    </location>
</feature>
<evidence type="ECO:0000256" key="2">
    <source>
        <dbReference type="ARBA" id="ARBA00023034"/>
    </source>
</evidence>
<dbReference type="PANTHER" id="PTHR10013:SF0">
    <property type="entry name" value="GENERAL VESICULAR TRANSPORT FACTOR P115"/>
    <property type="match status" value="1"/>
</dbReference>
<comment type="subcellular location">
    <subcellularLocation>
        <location evidence="1">Golgi apparatus</location>
    </subcellularLocation>
</comment>
<sequence length="621" mass="68383">MGGSESDPGKDTNKLTNRTVLVQNKVFDYLLLLGVESQWAPIPVRCVALRCTGDLIFGHPKNLDALASKVLGEEPQVEPALNSILRIILRTSSVQEFIEADHVFKSFCERNSDGQTMLASTLIPQPYSMTHAPSEEDVKMSFGSMLLHGLTSGESDGDLETCCRAASVLSHILRDNVQCKERVLHIELESATPSLGPPEPLMHRMVKYLALASNVKNKDGKSSTRENSYVQPIILKLLVTWLADCPNAIQCFLASRPHLTYLLELVSNPSATVCIRGLAAVLLGECVIYNKSGESGKDAFTVVDAISQKIGLTSYFLKFDEMMKSFLFSSVKPTKLHKPLTRSAAASMAEIEDVDELDASDQKNDDHPILSSVFDSHFVNFVKMLEGNIRETIVDVYSRPKSEVAVVPAELEQKSGESEKDYIERLKSFVQKQCSEIQNLLGRNATLAENLAKTGGSVSSQPEQRTSGGLDRVQAETLRRDIQEASQRIDMLKAEKAKIESEASMYQNLAGKMESDLKSLSDAYNSLEQANFHLEKEVKALKRGGASTPPDVEAIKAEAREEALKESEAELNDLLVCLGQEQSRVEKLSARLLELGEDVDKLLEGVGDDMGLPEDSEKEED</sequence>
<dbReference type="GO" id="GO:0006886">
    <property type="term" value="P:intracellular protein transport"/>
    <property type="evidence" value="ECO:0007669"/>
    <property type="project" value="InterPro"/>
</dbReference>
<reference evidence="7 8" key="1">
    <citation type="submission" date="2024-01" db="EMBL/GenBank/DDBJ databases">
        <authorList>
            <person name="Waweru B."/>
        </authorList>
    </citation>
    <scope>NUCLEOTIDE SEQUENCE [LARGE SCALE GENOMIC DNA]</scope>
</reference>
<evidence type="ECO:0000256" key="1">
    <source>
        <dbReference type="ARBA" id="ARBA00004555"/>
    </source>
</evidence>
<dbReference type="Proteomes" id="UP001314170">
    <property type="component" value="Unassembled WGS sequence"/>
</dbReference>
<feature type="coiled-coil region" evidence="4">
    <location>
        <begin position="475"/>
        <end position="544"/>
    </location>
</feature>
<dbReference type="InterPro" id="IPR024095">
    <property type="entry name" value="Vesicle_P115"/>
</dbReference>
<evidence type="ECO:0000259" key="5">
    <source>
        <dbReference type="Pfam" id="PF04869"/>
    </source>
</evidence>
<dbReference type="EMBL" id="CAWUPB010000893">
    <property type="protein sequence ID" value="CAK7328148.1"/>
    <property type="molecule type" value="Genomic_DNA"/>
</dbReference>
<protein>
    <recommendedName>
        <fullName evidence="9">Golgin candidate 6</fullName>
    </recommendedName>
</protein>
<evidence type="ECO:0000313" key="8">
    <source>
        <dbReference type="Proteomes" id="UP001314170"/>
    </source>
</evidence>
<keyword evidence="3 4" id="KW-0175">Coiled coil</keyword>
<evidence type="ECO:0000259" key="6">
    <source>
        <dbReference type="Pfam" id="PF04871"/>
    </source>
</evidence>
<evidence type="ECO:0000313" key="7">
    <source>
        <dbReference type="EMBL" id="CAK7328148.1"/>
    </source>
</evidence>
<keyword evidence="2" id="KW-0333">Golgi apparatus</keyword>
<dbReference type="PANTHER" id="PTHR10013">
    <property type="entry name" value="GENERAL VESICULAR TRANSPORT FACTOR P115"/>
    <property type="match status" value="1"/>
</dbReference>
<dbReference type="GO" id="GO:0006888">
    <property type="term" value="P:endoplasmic reticulum to Golgi vesicle-mediated transport"/>
    <property type="evidence" value="ECO:0007669"/>
    <property type="project" value="TreeGrafter"/>
</dbReference>
<dbReference type="InterPro" id="IPR016024">
    <property type="entry name" value="ARM-type_fold"/>
</dbReference>
<dbReference type="GO" id="GO:0048211">
    <property type="term" value="P:Golgi vesicle docking"/>
    <property type="evidence" value="ECO:0007669"/>
    <property type="project" value="TreeGrafter"/>
</dbReference>
<organism evidence="7 8">
    <name type="scientific">Dovyalis caffra</name>
    <dbReference type="NCBI Taxonomy" id="77055"/>
    <lineage>
        <taxon>Eukaryota</taxon>
        <taxon>Viridiplantae</taxon>
        <taxon>Streptophyta</taxon>
        <taxon>Embryophyta</taxon>
        <taxon>Tracheophyta</taxon>
        <taxon>Spermatophyta</taxon>
        <taxon>Magnoliopsida</taxon>
        <taxon>eudicotyledons</taxon>
        <taxon>Gunneridae</taxon>
        <taxon>Pentapetalae</taxon>
        <taxon>rosids</taxon>
        <taxon>fabids</taxon>
        <taxon>Malpighiales</taxon>
        <taxon>Salicaceae</taxon>
        <taxon>Flacourtieae</taxon>
        <taxon>Dovyalis</taxon>
    </lineage>
</organism>
<dbReference type="InterPro" id="IPR006955">
    <property type="entry name" value="Uso1_p115_C"/>
</dbReference>
<dbReference type="Gene3D" id="1.25.10.10">
    <property type="entry name" value="Leucine-rich Repeat Variant"/>
    <property type="match status" value="1"/>
</dbReference>
<accession>A0AAV1R428</accession>
<dbReference type="AlphaFoldDB" id="A0AAV1R428"/>
<dbReference type="GO" id="GO:0005795">
    <property type="term" value="C:Golgi stack"/>
    <property type="evidence" value="ECO:0007669"/>
    <property type="project" value="TreeGrafter"/>
</dbReference>
<dbReference type="SUPFAM" id="SSF48371">
    <property type="entry name" value="ARM repeat"/>
    <property type="match status" value="1"/>
</dbReference>
<keyword evidence="8" id="KW-1185">Reference proteome</keyword>
<dbReference type="GO" id="GO:0048280">
    <property type="term" value="P:vesicle fusion with Golgi apparatus"/>
    <property type="evidence" value="ECO:0007669"/>
    <property type="project" value="InterPro"/>
</dbReference>
<dbReference type="GO" id="GO:0005783">
    <property type="term" value="C:endoplasmic reticulum"/>
    <property type="evidence" value="ECO:0007669"/>
    <property type="project" value="TreeGrafter"/>
</dbReference>
<evidence type="ECO:0000256" key="3">
    <source>
        <dbReference type="ARBA" id="ARBA00023054"/>
    </source>
</evidence>
<evidence type="ECO:0008006" key="9">
    <source>
        <dbReference type="Google" id="ProtNLM"/>
    </source>
</evidence>
<feature type="domain" description="Uso1/p115-like vesicle tethering protein C-terminal" evidence="6">
    <location>
        <begin position="495"/>
        <end position="619"/>
    </location>
</feature>
<dbReference type="GO" id="GO:0012507">
    <property type="term" value="C:ER to Golgi transport vesicle membrane"/>
    <property type="evidence" value="ECO:0007669"/>
    <property type="project" value="TreeGrafter"/>
</dbReference>
<dbReference type="InterPro" id="IPR011989">
    <property type="entry name" value="ARM-like"/>
</dbReference>
<dbReference type="GO" id="GO:0000139">
    <property type="term" value="C:Golgi membrane"/>
    <property type="evidence" value="ECO:0007669"/>
    <property type="project" value="InterPro"/>
</dbReference>
<evidence type="ECO:0000256" key="4">
    <source>
        <dbReference type="SAM" id="Coils"/>
    </source>
</evidence>
<comment type="caution">
    <text evidence="7">The sequence shown here is derived from an EMBL/GenBank/DDBJ whole genome shotgun (WGS) entry which is preliminary data.</text>
</comment>
<gene>
    <name evidence="7" type="ORF">DCAF_LOCUS5868</name>
</gene>
<name>A0AAV1R428_9ROSI</name>
<dbReference type="Pfam" id="PF04869">
    <property type="entry name" value="Uso1_p115_head"/>
    <property type="match status" value="1"/>
</dbReference>